<feature type="compositionally biased region" description="Polar residues" evidence="1">
    <location>
        <begin position="37"/>
        <end position="56"/>
    </location>
</feature>
<feature type="domain" description="Alcohol dehydrogenase-like N-terminal" evidence="2">
    <location>
        <begin position="900"/>
        <end position="992"/>
    </location>
</feature>
<evidence type="ECO:0000259" key="2">
    <source>
        <dbReference type="Pfam" id="PF08240"/>
    </source>
</evidence>
<feature type="region of interest" description="Disordered" evidence="1">
    <location>
        <begin position="37"/>
        <end position="164"/>
    </location>
</feature>
<feature type="compositionally biased region" description="Basic and acidic residues" evidence="1">
    <location>
        <begin position="459"/>
        <end position="474"/>
    </location>
</feature>
<feature type="compositionally biased region" description="Basic and acidic residues" evidence="1">
    <location>
        <begin position="491"/>
        <end position="500"/>
    </location>
</feature>
<dbReference type="PANTHER" id="PTHR43482">
    <property type="entry name" value="PROTEIN AST1-RELATED"/>
    <property type="match status" value="1"/>
</dbReference>
<feature type="compositionally biased region" description="Polar residues" evidence="1">
    <location>
        <begin position="248"/>
        <end position="259"/>
    </location>
</feature>
<protein>
    <recommendedName>
        <fullName evidence="2">Alcohol dehydrogenase-like N-terminal domain-containing protein</fullName>
    </recommendedName>
</protein>
<dbReference type="InterPro" id="IPR052585">
    <property type="entry name" value="Lipid_raft_assoc_Zn_ADH"/>
</dbReference>
<feature type="compositionally biased region" description="Polar residues" evidence="1">
    <location>
        <begin position="108"/>
        <end position="121"/>
    </location>
</feature>
<dbReference type="SUPFAM" id="SSF50129">
    <property type="entry name" value="GroES-like"/>
    <property type="match status" value="1"/>
</dbReference>
<feature type="region of interest" description="Disordered" evidence="1">
    <location>
        <begin position="313"/>
        <end position="400"/>
    </location>
</feature>
<feature type="compositionally biased region" description="Polar residues" evidence="1">
    <location>
        <begin position="475"/>
        <end position="490"/>
    </location>
</feature>
<evidence type="ECO:0000313" key="3">
    <source>
        <dbReference type="EMBL" id="VEU44199.1"/>
    </source>
</evidence>
<dbReference type="PANTHER" id="PTHR43482:SF1">
    <property type="entry name" value="PROTEIN AST1-RELATED"/>
    <property type="match status" value="1"/>
</dbReference>
<dbReference type="InterPro" id="IPR011032">
    <property type="entry name" value="GroES-like_sf"/>
</dbReference>
<dbReference type="Pfam" id="PF08240">
    <property type="entry name" value="ADH_N"/>
    <property type="match status" value="1"/>
</dbReference>
<feature type="compositionally biased region" description="Low complexity" evidence="1">
    <location>
        <begin position="319"/>
        <end position="334"/>
    </location>
</feature>
<feature type="compositionally biased region" description="Basic and acidic residues" evidence="1">
    <location>
        <begin position="269"/>
        <end position="282"/>
    </location>
</feature>
<feature type="region of interest" description="Disordered" evidence="1">
    <location>
        <begin position="452"/>
        <end position="540"/>
    </location>
</feature>
<feature type="compositionally biased region" description="Polar residues" evidence="1">
    <location>
        <begin position="567"/>
        <end position="590"/>
    </location>
</feature>
<accession>A0A448ZQ80</accession>
<dbReference type="Proteomes" id="UP000291116">
    <property type="component" value="Unassembled WGS sequence"/>
</dbReference>
<evidence type="ECO:0000256" key="1">
    <source>
        <dbReference type="SAM" id="MobiDB-lite"/>
    </source>
</evidence>
<reference evidence="3 4" key="1">
    <citation type="submission" date="2019-01" db="EMBL/GenBank/DDBJ databases">
        <authorList>
            <person name="Ferrante I. M."/>
        </authorList>
    </citation>
    <scope>NUCLEOTIDE SEQUENCE [LARGE SCALE GENOMIC DNA]</scope>
    <source>
        <strain evidence="3 4">B856</strain>
    </source>
</reference>
<organism evidence="3 4">
    <name type="scientific">Pseudo-nitzschia multistriata</name>
    <dbReference type="NCBI Taxonomy" id="183589"/>
    <lineage>
        <taxon>Eukaryota</taxon>
        <taxon>Sar</taxon>
        <taxon>Stramenopiles</taxon>
        <taxon>Ochrophyta</taxon>
        <taxon>Bacillariophyta</taxon>
        <taxon>Bacillariophyceae</taxon>
        <taxon>Bacillariophycidae</taxon>
        <taxon>Bacillariales</taxon>
        <taxon>Bacillariaceae</taxon>
        <taxon>Pseudo-nitzschia</taxon>
    </lineage>
</organism>
<feature type="region of interest" description="Disordered" evidence="1">
    <location>
        <begin position="246"/>
        <end position="291"/>
    </location>
</feature>
<feature type="region of interest" description="Disordered" evidence="1">
    <location>
        <begin position="189"/>
        <end position="234"/>
    </location>
</feature>
<dbReference type="Gene3D" id="3.90.180.10">
    <property type="entry name" value="Medium-chain alcohol dehydrogenases, catalytic domain"/>
    <property type="match status" value="1"/>
</dbReference>
<gene>
    <name evidence="3" type="ORF">PSNMU_V1.4_AUG-EV-PASAV3_0112790</name>
</gene>
<keyword evidence="4" id="KW-1185">Reference proteome</keyword>
<evidence type="ECO:0000313" key="4">
    <source>
        <dbReference type="Proteomes" id="UP000291116"/>
    </source>
</evidence>
<dbReference type="OrthoDB" id="48317at2759"/>
<feature type="compositionally biased region" description="Basic and acidic residues" evidence="1">
    <location>
        <begin position="207"/>
        <end position="219"/>
    </location>
</feature>
<name>A0A448ZQ80_9STRA</name>
<feature type="compositionally biased region" description="Polar residues" evidence="1">
    <location>
        <begin position="621"/>
        <end position="637"/>
    </location>
</feature>
<dbReference type="Gene3D" id="3.40.50.720">
    <property type="entry name" value="NAD(P)-binding Rossmann-like Domain"/>
    <property type="match status" value="1"/>
</dbReference>
<dbReference type="EMBL" id="CAACVS010000627">
    <property type="protein sequence ID" value="VEU44199.1"/>
    <property type="molecule type" value="Genomic_DNA"/>
</dbReference>
<dbReference type="InterPro" id="IPR013154">
    <property type="entry name" value="ADH-like_N"/>
</dbReference>
<feature type="compositionally biased region" description="Polar residues" evidence="1">
    <location>
        <begin position="501"/>
        <end position="535"/>
    </location>
</feature>
<feature type="compositionally biased region" description="Basic and acidic residues" evidence="1">
    <location>
        <begin position="58"/>
        <end position="105"/>
    </location>
</feature>
<sequence length="1284" mass="143866">MIPTSLPLPQSPSVRGDQHGLAEQWHAMMFHVEDVGSSNYDQEGTTVSSLTNTTRGYQHPEEERQLQSEYNIHRYDNFSDTHRKPKSERSEDRNAQRRELPDHFQSKVYKNQSNSYSSRKPQQADWHPRQQNSLRRQNDVHPLRATRGGTRGGNNYSKIHNNGYSRNKTKSDFLDGIIENLSNLSNNNDGKSKSIMENSKNGWSIHESQRRSQERESRKLAGTFGTNTNTNINNWKKREDNTYDQRGRNLNSQIPNNNGMRIDMSGGYIRRESPHKVERRENPPSMSKFGAYYSDQNRTRRYDLNVDVATRETNLGRNQRSQSLSLDKSLLDDQMSPESYLSPERKTISHKSATIDGIESSLAQPRPPLRTPETVRSMPNRSPNRISHETDKYAATGPRLLKKKRSILKEQNSPPPYLSPKNFVPKNCGPVNGESPLNAVVDLFDAPMRMHIRQSPQHPTRDRSHQRSGLEKQNHNPNNVIPLARQNNEIPRQRSEHSQGSKDTWSEFSLQGTENTPGSSLQPSALHSKSTNSKLPKTEAQKRYELQMLRGIYKDSLEEKNYRPGSMDSQRMSFDQSRNSNKDSTYSIDGQSVPGGSRQPTLKSENDHETAAEFTIHQAIWGSNSSDSKGTSAQSRPPNRDVRISVTSNPPTQAIVATNISTPNLGSLAKSVMMSPSPLSTISKAKVDDFLKSQFPSCNGEGIDSPPKISKLFTQTPSKEMADGKEKDAVQSSSLNMFEAIQQQLLGRTPIDSSGFPTKNPDDNEVTEQEHRIQEKLDAVRDRSIRNAQIFEKMTSENKSQNIQENHFSFACVQDDNTDVFDNITNVGDGTDGDVQTTSSNSTNLKLTSSSGLVTEATIGTNETDVKGYMYVAYSQFGDDARKVVKLCGHDSLPVPNRKKGEVLIRIHASTVSDSDCAIRRGEWPKISIDPYIIPGTALVGRVMENGKKKTRTRSSFLSSSIEAGDIVLSLSTFGANARFTCLPKSSLIKVPSKLNPERVVCLAETYLAAFQSLHLGQKGGIRYRENSLQGKSILIMGGYSPFGKAIIELCRAGGASLCYALISDDPKTQNSSSSRNLRHQYNCLEEWGAVPLSNNPQDWLTLIGRQIDIFVTTYDPNQHAKGMNNITTDHWKALKKDGEVHVVCSHPGMNEADQRNMVFGSSSTNKSNDMKGFRVPSCRPGGREKLADRAHYYNLFDSWEGDRGARAMGKKDLEHLIKLLEIDLLHPEIAGRFPLSKIAKAQHNLQLGKLAGHGHLVCSPWFIEKTNVEQENGRKKPDLHILV</sequence>
<proteinExistence type="predicted"/>
<feature type="region of interest" description="Disordered" evidence="1">
    <location>
        <begin position="557"/>
        <end position="645"/>
    </location>
</feature>